<name>A0A0B6Y5J0_9EUPU</name>
<dbReference type="AlphaFoldDB" id="A0A0B6Y5J0"/>
<feature type="non-terminal residue" evidence="1">
    <location>
        <position position="61"/>
    </location>
</feature>
<gene>
    <name evidence="1" type="primary">ORF13348</name>
</gene>
<proteinExistence type="predicted"/>
<organism evidence="1">
    <name type="scientific">Arion vulgaris</name>
    <dbReference type="NCBI Taxonomy" id="1028688"/>
    <lineage>
        <taxon>Eukaryota</taxon>
        <taxon>Metazoa</taxon>
        <taxon>Spiralia</taxon>
        <taxon>Lophotrochozoa</taxon>
        <taxon>Mollusca</taxon>
        <taxon>Gastropoda</taxon>
        <taxon>Heterobranchia</taxon>
        <taxon>Euthyneura</taxon>
        <taxon>Panpulmonata</taxon>
        <taxon>Eupulmonata</taxon>
        <taxon>Stylommatophora</taxon>
        <taxon>Helicina</taxon>
        <taxon>Arionoidea</taxon>
        <taxon>Arionidae</taxon>
        <taxon>Arion</taxon>
    </lineage>
</organism>
<protein>
    <submittedName>
        <fullName evidence="1">Uncharacterized protein</fullName>
    </submittedName>
</protein>
<evidence type="ECO:0000313" key="1">
    <source>
        <dbReference type="EMBL" id="CEK51409.1"/>
    </source>
</evidence>
<accession>A0A0B6Y5J0</accession>
<reference evidence="1" key="1">
    <citation type="submission" date="2014-12" db="EMBL/GenBank/DDBJ databases">
        <title>Insight into the proteome of Arion vulgaris.</title>
        <authorList>
            <person name="Aradska J."/>
            <person name="Bulat T."/>
            <person name="Smidak R."/>
            <person name="Sarate P."/>
            <person name="Gangsoo J."/>
            <person name="Sialana F."/>
            <person name="Bilban M."/>
            <person name="Lubec G."/>
        </authorList>
    </citation>
    <scope>NUCLEOTIDE SEQUENCE</scope>
    <source>
        <tissue evidence="1">Skin</tissue>
    </source>
</reference>
<dbReference type="EMBL" id="HACG01004544">
    <property type="protein sequence ID" value="CEK51409.1"/>
    <property type="molecule type" value="Transcribed_RNA"/>
</dbReference>
<sequence length="61" mass="7499">MLLVSKHMCYVTHHGRYHHNTYIMLHIIHRTQLTMYTHHLQLTMYTQYLQLTIYPSQQTNI</sequence>